<keyword evidence="1" id="KW-1133">Transmembrane helix</keyword>
<feature type="transmembrane region" description="Helical" evidence="1">
    <location>
        <begin position="81"/>
        <end position="104"/>
    </location>
</feature>
<accession>A0ABM8DQV5</accession>
<evidence type="ECO:0000256" key="1">
    <source>
        <dbReference type="SAM" id="Phobius"/>
    </source>
</evidence>
<evidence type="ECO:0000313" key="2">
    <source>
        <dbReference type="EMBL" id="BDU69355.1"/>
    </source>
</evidence>
<dbReference type="Proteomes" id="UP001242010">
    <property type="component" value="Chromosome"/>
</dbReference>
<name>A0ABM8DQV5_9BACT</name>
<feature type="transmembrane region" description="Helical" evidence="1">
    <location>
        <begin position="12"/>
        <end position="31"/>
    </location>
</feature>
<keyword evidence="1" id="KW-0472">Membrane</keyword>
<evidence type="ECO:0008006" key="4">
    <source>
        <dbReference type="Google" id="ProtNLM"/>
    </source>
</evidence>
<evidence type="ECO:0000313" key="3">
    <source>
        <dbReference type="Proteomes" id="UP001242010"/>
    </source>
</evidence>
<reference evidence="3" key="1">
    <citation type="journal article" date="2023" name="Int. J. Syst. Evol. Microbiol.">
        <title>Mesoterricola silvestris gen. nov., sp. nov., Mesoterricola sediminis sp. nov., Geothrix oryzae sp. nov., Geothrix edaphica sp. nov., Geothrix rubra sp. nov., and Geothrix limicola sp. nov., six novel members of Acidobacteriota isolated from soils.</title>
        <authorList>
            <person name="Itoh H."/>
            <person name="Sugisawa Y."/>
            <person name="Mise K."/>
            <person name="Xu Z."/>
            <person name="Kuniyasu M."/>
            <person name="Ushijima N."/>
            <person name="Kawano K."/>
            <person name="Kobayashi E."/>
            <person name="Shiratori Y."/>
            <person name="Masuda Y."/>
            <person name="Senoo K."/>
        </authorList>
    </citation>
    <scope>NUCLEOTIDE SEQUENCE [LARGE SCALE GENOMIC DNA]</scope>
    <source>
        <strain evidence="3">Red222</strain>
    </source>
</reference>
<keyword evidence="3" id="KW-1185">Reference proteome</keyword>
<sequence>MFTYRLWVQTHPFLSAALQFALLGTLGELAASSFRARRPSLPCTASQLLAKVLAWALLGLVIKAGFVGMRGFTRALVDHHILPAFLGFGLGGAFALSTLTNLFFGPQMMLFHRLEDNLILRRRGFDGMAPALWTLLWFWVPAHTLTFSLPVDYQLGLAALWSLALGVILGLRSRDHSLPRV</sequence>
<dbReference type="RefSeq" id="WP_286353082.1">
    <property type="nucleotide sequence ID" value="NZ_AP027079.1"/>
</dbReference>
<feature type="transmembrane region" description="Helical" evidence="1">
    <location>
        <begin position="124"/>
        <end position="141"/>
    </location>
</feature>
<dbReference type="EMBL" id="AP027079">
    <property type="protein sequence ID" value="BDU69355.1"/>
    <property type="molecule type" value="Genomic_DNA"/>
</dbReference>
<proteinExistence type="predicted"/>
<gene>
    <name evidence="2" type="ORF">GETHOR_14560</name>
</gene>
<feature type="transmembrane region" description="Helical" evidence="1">
    <location>
        <begin position="52"/>
        <end position="69"/>
    </location>
</feature>
<feature type="transmembrane region" description="Helical" evidence="1">
    <location>
        <begin position="153"/>
        <end position="171"/>
    </location>
</feature>
<protein>
    <recommendedName>
        <fullName evidence="4">Mpv17 / PMP22 family protein</fullName>
    </recommendedName>
</protein>
<organism evidence="2 3">
    <name type="scientific">Geothrix oryzae</name>
    <dbReference type="NCBI Taxonomy" id="2927975"/>
    <lineage>
        <taxon>Bacteria</taxon>
        <taxon>Pseudomonadati</taxon>
        <taxon>Acidobacteriota</taxon>
        <taxon>Holophagae</taxon>
        <taxon>Holophagales</taxon>
        <taxon>Holophagaceae</taxon>
        <taxon>Geothrix</taxon>
    </lineage>
</organism>
<keyword evidence="1" id="KW-0812">Transmembrane</keyword>